<evidence type="ECO:0000256" key="2">
    <source>
        <dbReference type="SAM" id="Phobius"/>
    </source>
</evidence>
<dbReference type="EMBL" id="FO082278">
    <property type="protein sequence ID" value="CCO14487.1"/>
    <property type="molecule type" value="Genomic_DNA"/>
</dbReference>
<accession>K8E9Q3</accession>
<dbReference type="GO" id="GO:0052636">
    <property type="term" value="F:arabinosyltransferase activity"/>
    <property type="evidence" value="ECO:0007669"/>
    <property type="project" value="TreeGrafter"/>
</dbReference>
<dbReference type="eggNOG" id="ENOG502QSJ9">
    <property type="taxonomic scope" value="Eukaryota"/>
</dbReference>
<feature type="transmembrane region" description="Helical" evidence="2">
    <location>
        <begin position="20"/>
        <end position="37"/>
    </location>
</feature>
<feature type="compositionally biased region" description="Basic and acidic residues" evidence="1">
    <location>
        <begin position="769"/>
        <end position="781"/>
    </location>
</feature>
<dbReference type="GO" id="GO:0005794">
    <property type="term" value="C:Golgi apparatus"/>
    <property type="evidence" value="ECO:0007669"/>
    <property type="project" value="TreeGrafter"/>
</dbReference>
<dbReference type="KEGG" id="bpg:Bathy01g05930"/>
<protein>
    <submittedName>
        <fullName evidence="4">Glycosyltransferase family 77 protein</fullName>
    </submittedName>
</protein>
<gene>
    <name evidence="4" type="ORF">Bathy01g05930</name>
</gene>
<dbReference type="InterPro" id="IPR053250">
    <property type="entry name" value="Glycosyltransferase_77"/>
</dbReference>
<dbReference type="OrthoDB" id="540503at2759"/>
<dbReference type="GeneID" id="19018328"/>
<evidence type="ECO:0000256" key="1">
    <source>
        <dbReference type="SAM" id="MobiDB-lite"/>
    </source>
</evidence>
<dbReference type="Pfam" id="PF03407">
    <property type="entry name" value="Nucleotid_trans"/>
    <property type="match status" value="1"/>
</dbReference>
<reference evidence="4 5" key="1">
    <citation type="submission" date="2011-10" db="EMBL/GenBank/DDBJ databases">
        <authorList>
            <person name="Genoscope - CEA"/>
        </authorList>
    </citation>
    <scope>NUCLEOTIDE SEQUENCE [LARGE SCALE GENOMIC DNA]</scope>
    <source>
        <strain evidence="4 5">RCC 1105</strain>
    </source>
</reference>
<keyword evidence="2" id="KW-1133">Transmembrane helix</keyword>
<sequence length="790" mass="88262">MRDFASSSATTTSLLKKKLVRRSLSVTVIGFFLFLYVDQLQKTEKYAWMRRMTFRVPKSHEKRNHLPVGGTPKNHEDYDDIIIPREDDDDEVGNNGRWEDRSSDRKKYVPPLGELRFDDDDVERTTTRSEEEENVPPLPDFPPPPNVSPPPVTAEMERKFHSQSKVRVDKMSFPNAPDELIEVVNRMGLHRGSAVVVSFANSHHIELAVNFILWAKAIGMTTLIGALDDDAFEILKKTVGDESHGGEGQAFTYRVDHHLEAQGSSHASKAWKNFAKMRISHATSLLEFGFDVVMSDADVVWLKNPEEYLKCEKVSEDGKVVENLSFDIDGCEELKAADVIVSSDNLSPTSDERDGGNYAKGGVFNTGIVFLRHTKGGIQWAKQWNLHLSATDGRFHRLTSDQQVFNAMSRKENAWPGLEVMRMDGTRTLGPKENKRVLVAAEGDTLLGVFPVAKFNPGHVYMVQKFHEKEKKTPFAVHATYTFDGSSGDAKKWRFMEAGLWRVPEEEREEKFITFDASAHLWDDDAVDDHGAISSHDTPSITDHLVAGSGHIKALANAMAVAASLKRTLLIPPMPCWCDKVWGGHDNIFTFQCHYPGSRDSNHIPGTCPLDHFVSPSKLAREAKVNGVNIKPLGAAPESVKIMRGEFPTLKVGGGKEEEQQHGASSFAIPTHATELEISKLSNRLPLVIKLETTRDAFGGFTDRAKTKQFEHSINDIGLFPEQWCSECHPQGCKNLIPAATIAKGVLKPVREVHDQFCASFDKAGKFDDSHDDHIDDKEDTTNNNDNARI</sequence>
<feature type="domain" description="Nucleotide-diphospho-sugar transferase" evidence="3">
    <location>
        <begin position="222"/>
        <end position="486"/>
    </location>
</feature>
<dbReference type="GO" id="GO:0052325">
    <property type="term" value="P:cell wall pectin biosynthetic process"/>
    <property type="evidence" value="ECO:0007669"/>
    <property type="project" value="TreeGrafter"/>
</dbReference>
<feature type="compositionally biased region" description="Basic and acidic residues" evidence="1">
    <location>
        <begin position="97"/>
        <end position="107"/>
    </location>
</feature>
<evidence type="ECO:0000313" key="5">
    <source>
        <dbReference type="Proteomes" id="UP000198341"/>
    </source>
</evidence>
<keyword evidence="2" id="KW-0812">Transmembrane</keyword>
<feature type="compositionally biased region" description="Pro residues" evidence="1">
    <location>
        <begin position="136"/>
        <end position="152"/>
    </location>
</feature>
<proteinExistence type="predicted"/>
<name>K8E9Q3_9CHLO</name>
<dbReference type="InterPro" id="IPR005069">
    <property type="entry name" value="Nucl-diP-sugar_transferase"/>
</dbReference>
<feature type="region of interest" description="Disordered" evidence="1">
    <location>
        <begin position="769"/>
        <end position="790"/>
    </location>
</feature>
<dbReference type="AlphaFoldDB" id="K8E9Q3"/>
<organism evidence="4 5">
    <name type="scientific">Bathycoccus prasinos</name>
    <dbReference type="NCBI Taxonomy" id="41875"/>
    <lineage>
        <taxon>Eukaryota</taxon>
        <taxon>Viridiplantae</taxon>
        <taxon>Chlorophyta</taxon>
        <taxon>Mamiellophyceae</taxon>
        <taxon>Mamiellales</taxon>
        <taxon>Bathycoccaceae</taxon>
        <taxon>Bathycoccus</taxon>
    </lineage>
</organism>
<dbReference type="RefSeq" id="XP_007515608.1">
    <property type="nucleotide sequence ID" value="XM_007515546.1"/>
</dbReference>
<dbReference type="PANTHER" id="PTHR46936">
    <property type="entry name" value="ARABINOSYLTRANSFERASE XEG113"/>
    <property type="match status" value="1"/>
</dbReference>
<evidence type="ECO:0000313" key="4">
    <source>
        <dbReference type="EMBL" id="CCO14487.1"/>
    </source>
</evidence>
<feature type="region of interest" description="Disordered" evidence="1">
    <location>
        <begin position="60"/>
        <end position="79"/>
    </location>
</feature>
<keyword evidence="5" id="KW-1185">Reference proteome</keyword>
<evidence type="ECO:0000259" key="3">
    <source>
        <dbReference type="Pfam" id="PF03407"/>
    </source>
</evidence>
<dbReference type="PANTHER" id="PTHR46936:SF1">
    <property type="entry name" value="ARABINOSYLTRANSFERASE XEG113"/>
    <property type="match status" value="1"/>
</dbReference>
<dbReference type="Proteomes" id="UP000198341">
    <property type="component" value="Chromosome 1"/>
</dbReference>
<feature type="region of interest" description="Disordered" evidence="1">
    <location>
        <begin position="84"/>
        <end position="153"/>
    </location>
</feature>
<keyword evidence="2" id="KW-0472">Membrane</keyword>